<proteinExistence type="inferred from homology"/>
<comment type="caution">
    <text evidence="6">The sequence shown here is derived from an EMBL/GenBank/DDBJ whole genome shotgun (WGS) entry which is preliminary data.</text>
</comment>
<gene>
    <name evidence="6" type="ORF">FC51_GL001180</name>
</gene>
<dbReference type="CDD" id="cd05466">
    <property type="entry name" value="PBP2_LTTR_substrate"/>
    <property type="match status" value="1"/>
</dbReference>
<dbReference type="SUPFAM" id="SSF46785">
    <property type="entry name" value="Winged helix' DNA-binding domain"/>
    <property type="match status" value="1"/>
</dbReference>
<evidence type="ECO:0000313" key="7">
    <source>
        <dbReference type="Proteomes" id="UP000051957"/>
    </source>
</evidence>
<dbReference type="EMBL" id="AZGK01000002">
    <property type="protein sequence ID" value="KRM47476.1"/>
    <property type="molecule type" value="Genomic_DNA"/>
</dbReference>
<dbReference type="PANTHER" id="PTHR30346">
    <property type="entry name" value="TRANSCRIPTIONAL DUAL REGULATOR HCAR-RELATED"/>
    <property type="match status" value="1"/>
</dbReference>
<dbReference type="SUPFAM" id="SSF53850">
    <property type="entry name" value="Periplasmic binding protein-like II"/>
    <property type="match status" value="1"/>
</dbReference>
<dbReference type="Pfam" id="PF00126">
    <property type="entry name" value="HTH_1"/>
    <property type="match status" value="1"/>
</dbReference>
<feature type="domain" description="HTH lysR-type" evidence="5">
    <location>
        <begin position="1"/>
        <end position="59"/>
    </location>
</feature>
<organism evidence="6 7">
    <name type="scientific">Lentilactobacillus parabuchneri DSM 5707 = NBRC 107865</name>
    <dbReference type="NCBI Taxonomy" id="1423784"/>
    <lineage>
        <taxon>Bacteria</taxon>
        <taxon>Bacillati</taxon>
        <taxon>Bacillota</taxon>
        <taxon>Bacilli</taxon>
        <taxon>Lactobacillales</taxon>
        <taxon>Lactobacillaceae</taxon>
        <taxon>Lentilactobacillus</taxon>
    </lineage>
</organism>
<evidence type="ECO:0000256" key="4">
    <source>
        <dbReference type="ARBA" id="ARBA00023163"/>
    </source>
</evidence>
<dbReference type="GO" id="GO:0003677">
    <property type="term" value="F:DNA binding"/>
    <property type="evidence" value="ECO:0007669"/>
    <property type="project" value="UniProtKB-KW"/>
</dbReference>
<dbReference type="AlphaFoldDB" id="A0A0R1Z3B4"/>
<evidence type="ECO:0000256" key="1">
    <source>
        <dbReference type="ARBA" id="ARBA00009437"/>
    </source>
</evidence>
<sequence>MKMDEKLRYFLYAAQTLSFKKAAAHFFVSATAVSKGVSSLEDEIGVKLFNRHNNSIELSQAGQAFYENTKYLLSDYQHAVDIARDSNRTVKKHITIGFSSIYEAELLSLVLNDYVNNHLDVEIKLKHRSVEQLKQAVADRMIDVAFTFTNVERQDDLYSEVLYRGDYVVGVSSKNPVANKEKISTNQLSQQKVGLYSQYSSEVAEKLFVQSIENLGFSIRSVQQFESYELLMLSVALSQCIVFIPRIFVKNWNFPGLRFVETKPKFDTYEFVAWTKQPCTREVSSLIAYIRNNLQHAIKNQLT</sequence>
<keyword evidence="4" id="KW-0804">Transcription</keyword>
<dbReference type="InterPro" id="IPR005119">
    <property type="entry name" value="LysR_subst-bd"/>
</dbReference>
<dbReference type="Gene3D" id="3.40.190.290">
    <property type="match status" value="1"/>
</dbReference>
<dbReference type="GO" id="GO:0003700">
    <property type="term" value="F:DNA-binding transcription factor activity"/>
    <property type="evidence" value="ECO:0007669"/>
    <property type="project" value="InterPro"/>
</dbReference>
<dbReference type="Gene3D" id="1.10.10.10">
    <property type="entry name" value="Winged helix-like DNA-binding domain superfamily/Winged helix DNA-binding domain"/>
    <property type="match status" value="1"/>
</dbReference>
<name>A0A0R1Z3B4_9LACO</name>
<dbReference type="PANTHER" id="PTHR30346:SF28">
    <property type="entry name" value="HTH-TYPE TRANSCRIPTIONAL REGULATOR CYNR"/>
    <property type="match status" value="1"/>
</dbReference>
<dbReference type="InterPro" id="IPR000847">
    <property type="entry name" value="LysR_HTH_N"/>
</dbReference>
<dbReference type="Pfam" id="PF03466">
    <property type="entry name" value="LysR_substrate"/>
    <property type="match status" value="1"/>
</dbReference>
<evidence type="ECO:0000259" key="5">
    <source>
        <dbReference type="PROSITE" id="PS50931"/>
    </source>
</evidence>
<evidence type="ECO:0000313" key="6">
    <source>
        <dbReference type="EMBL" id="KRM47476.1"/>
    </source>
</evidence>
<dbReference type="PROSITE" id="PS50931">
    <property type="entry name" value="HTH_LYSR"/>
    <property type="match status" value="1"/>
</dbReference>
<dbReference type="InterPro" id="IPR036390">
    <property type="entry name" value="WH_DNA-bd_sf"/>
</dbReference>
<comment type="similarity">
    <text evidence="1">Belongs to the LysR transcriptional regulatory family.</text>
</comment>
<dbReference type="Proteomes" id="UP000051957">
    <property type="component" value="Unassembled WGS sequence"/>
</dbReference>
<accession>A0A0R1Z3B4</accession>
<dbReference type="InterPro" id="IPR036388">
    <property type="entry name" value="WH-like_DNA-bd_sf"/>
</dbReference>
<keyword evidence="3" id="KW-0238">DNA-binding</keyword>
<protein>
    <recommendedName>
        <fullName evidence="5">HTH lysR-type domain-containing protein</fullName>
    </recommendedName>
</protein>
<reference evidence="6 7" key="1">
    <citation type="journal article" date="2015" name="Genome Announc.">
        <title>Expanding the biotechnology potential of lactobacilli through comparative genomics of 213 strains and associated genera.</title>
        <authorList>
            <person name="Sun Z."/>
            <person name="Harris H.M."/>
            <person name="McCann A."/>
            <person name="Guo C."/>
            <person name="Argimon S."/>
            <person name="Zhang W."/>
            <person name="Yang X."/>
            <person name="Jeffery I.B."/>
            <person name="Cooney J.C."/>
            <person name="Kagawa T.F."/>
            <person name="Liu W."/>
            <person name="Song Y."/>
            <person name="Salvetti E."/>
            <person name="Wrobel A."/>
            <person name="Rasinkangas P."/>
            <person name="Parkhill J."/>
            <person name="Rea M.C."/>
            <person name="O'Sullivan O."/>
            <person name="Ritari J."/>
            <person name="Douillard F.P."/>
            <person name="Paul Ross R."/>
            <person name="Yang R."/>
            <person name="Briner A.E."/>
            <person name="Felis G.E."/>
            <person name="de Vos W.M."/>
            <person name="Barrangou R."/>
            <person name="Klaenhammer T.R."/>
            <person name="Caufield P.W."/>
            <person name="Cui Y."/>
            <person name="Zhang H."/>
            <person name="O'Toole P.W."/>
        </authorList>
    </citation>
    <scope>NUCLEOTIDE SEQUENCE [LARGE SCALE GENOMIC DNA]</scope>
    <source>
        <strain evidence="6 7">DSM 5707</strain>
    </source>
</reference>
<dbReference type="FunFam" id="1.10.10.10:FF:000001">
    <property type="entry name" value="LysR family transcriptional regulator"/>
    <property type="match status" value="1"/>
</dbReference>
<evidence type="ECO:0000256" key="2">
    <source>
        <dbReference type="ARBA" id="ARBA00023015"/>
    </source>
</evidence>
<evidence type="ECO:0000256" key="3">
    <source>
        <dbReference type="ARBA" id="ARBA00023125"/>
    </source>
</evidence>
<keyword evidence="2" id="KW-0805">Transcription regulation</keyword>
<dbReference type="GO" id="GO:0032993">
    <property type="term" value="C:protein-DNA complex"/>
    <property type="evidence" value="ECO:0007669"/>
    <property type="project" value="TreeGrafter"/>
</dbReference>
<dbReference type="PATRIC" id="fig|1423784.4.peg.1192"/>